<evidence type="ECO:0000313" key="8">
    <source>
        <dbReference type="EMBL" id="CAF3621173.1"/>
    </source>
</evidence>
<evidence type="ECO:0000313" key="6">
    <source>
        <dbReference type="EMBL" id="CAF1214138.1"/>
    </source>
</evidence>
<evidence type="ECO:0000313" key="3">
    <source>
        <dbReference type="EMBL" id="CAF0950225.1"/>
    </source>
</evidence>
<protein>
    <recommendedName>
        <fullName evidence="1">MIT domain-containing protein</fullName>
    </recommendedName>
</protein>
<dbReference type="Proteomes" id="UP000663854">
    <property type="component" value="Unassembled WGS sequence"/>
</dbReference>
<keyword evidence="12" id="KW-1185">Reference proteome</keyword>
<dbReference type="Proteomes" id="UP000663889">
    <property type="component" value="Unassembled WGS sequence"/>
</dbReference>
<reference evidence="2" key="1">
    <citation type="submission" date="2021-02" db="EMBL/GenBank/DDBJ databases">
        <authorList>
            <person name="Nowell W R."/>
        </authorList>
    </citation>
    <scope>NUCLEOTIDE SEQUENCE</scope>
</reference>
<proteinExistence type="predicted"/>
<dbReference type="InterPro" id="IPR007330">
    <property type="entry name" value="MIT_dom"/>
</dbReference>
<evidence type="ECO:0000313" key="2">
    <source>
        <dbReference type="EMBL" id="CAF0725059.1"/>
    </source>
</evidence>
<evidence type="ECO:0000313" key="11">
    <source>
        <dbReference type="Proteomes" id="UP000663854"/>
    </source>
</evidence>
<dbReference type="Proteomes" id="UP000663864">
    <property type="component" value="Unassembled WGS sequence"/>
</dbReference>
<dbReference type="Proteomes" id="UP000663882">
    <property type="component" value="Unassembled WGS sequence"/>
</dbReference>
<evidence type="ECO:0000313" key="5">
    <source>
        <dbReference type="EMBL" id="CAF1213371.1"/>
    </source>
</evidence>
<comment type="caution">
    <text evidence="2">The sequence shown here is derived from an EMBL/GenBank/DDBJ whole genome shotgun (WGS) entry which is preliminary data.</text>
</comment>
<dbReference type="Proteomes" id="UP000663823">
    <property type="component" value="Unassembled WGS sequence"/>
</dbReference>
<feature type="domain" description="MIT" evidence="1">
    <location>
        <begin position="28"/>
        <end position="107"/>
    </location>
</feature>
<dbReference type="OrthoDB" id="9991724at2759"/>
<name>A0A813MK90_9BILA</name>
<dbReference type="EMBL" id="CAJNOU010000670">
    <property type="protein sequence ID" value="CAF1061483.1"/>
    <property type="molecule type" value="Genomic_DNA"/>
</dbReference>
<dbReference type="Proteomes" id="UP000663870">
    <property type="component" value="Unassembled WGS sequence"/>
</dbReference>
<evidence type="ECO:0000313" key="10">
    <source>
        <dbReference type="EMBL" id="CAF4006161.1"/>
    </source>
</evidence>
<dbReference type="Proteomes" id="UP000663874">
    <property type="component" value="Unassembled WGS sequence"/>
</dbReference>
<dbReference type="SUPFAM" id="SSF116846">
    <property type="entry name" value="MIT domain"/>
    <property type="match status" value="1"/>
</dbReference>
<dbReference type="EMBL" id="CAJNOL010000834">
    <property type="protein sequence ID" value="CAF1214138.1"/>
    <property type="molecule type" value="Genomic_DNA"/>
</dbReference>
<dbReference type="EMBL" id="CAJNOH010000002">
    <property type="protein sequence ID" value="CAF0725059.1"/>
    <property type="molecule type" value="Genomic_DNA"/>
</dbReference>
<dbReference type="EMBL" id="CAJNOT010002559">
    <property type="protein sequence ID" value="CAF1325979.1"/>
    <property type="molecule type" value="Genomic_DNA"/>
</dbReference>
<sequence length="124" mass="14452">MDSNIGAHAAMTPINENVCLSACTSKDDFDKLKQGLTLLEQAKVYDHNRDYYAAIRHYRDGVDYLMDEFMSRACANEQSKEYLRIKCHKILNRVDILKKLIKQQEHETIQEAINNDEQQKESEN</sequence>
<gene>
    <name evidence="10" type="ORF">FNK824_LOCUS26226</name>
    <name evidence="9" type="ORF">JBS370_LOCUS12907</name>
    <name evidence="5" type="ORF">JXQ802_LOCUS25058</name>
    <name evidence="6" type="ORF">JXQ802_LOCUS25096</name>
    <name evidence="8" type="ORF">OTI717_LOCUS7814</name>
    <name evidence="2" type="ORF">PYM288_LOCUS498</name>
    <name evidence="3" type="ORF">RFH988_LOCUS11585</name>
    <name evidence="4" type="ORF">SEV965_LOCUS13870</name>
    <name evidence="7" type="ORF">ZHD862_LOCUS29265</name>
</gene>
<dbReference type="EMBL" id="CAJOBD010001077">
    <property type="protein sequence ID" value="CAF3757163.1"/>
    <property type="molecule type" value="Genomic_DNA"/>
</dbReference>
<evidence type="ECO:0000313" key="12">
    <source>
        <dbReference type="Proteomes" id="UP000663870"/>
    </source>
</evidence>
<dbReference type="AlphaFoldDB" id="A0A813MK90"/>
<dbReference type="Pfam" id="PF04212">
    <property type="entry name" value="MIT"/>
    <property type="match status" value="1"/>
</dbReference>
<evidence type="ECO:0000313" key="9">
    <source>
        <dbReference type="EMBL" id="CAF3757163.1"/>
    </source>
</evidence>
<evidence type="ECO:0000313" key="4">
    <source>
        <dbReference type="EMBL" id="CAF1061483.1"/>
    </source>
</evidence>
<evidence type="ECO:0000313" key="7">
    <source>
        <dbReference type="EMBL" id="CAF1325979.1"/>
    </source>
</evidence>
<evidence type="ECO:0000259" key="1">
    <source>
        <dbReference type="SMART" id="SM00745"/>
    </source>
</evidence>
<dbReference type="EMBL" id="CAJNOL010000832">
    <property type="protein sequence ID" value="CAF1213371.1"/>
    <property type="molecule type" value="Genomic_DNA"/>
</dbReference>
<dbReference type="EMBL" id="CAJOAX010000599">
    <property type="protein sequence ID" value="CAF3621173.1"/>
    <property type="molecule type" value="Genomic_DNA"/>
</dbReference>
<dbReference type="InterPro" id="IPR036181">
    <property type="entry name" value="MIT_dom_sf"/>
</dbReference>
<organism evidence="2 11">
    <name type="scientific">Rotaria sordida</name>
    <dbReference type="NCBI Taxonomy" id="392033"/>
    <lineage>
        <taxon>Eukaryota</taxon>
        <taxon>Metazoa</taxon>
        <taxon>Spiralia</taxon>
        <taxon>Gnathifera</taxon>
        <taxon>Rotifera</taxon>
        <taxon>Eurotatoria</taxon>
        <taxon>Bdelloidea</taxon>
        <taxon>Philodinida</taxon>
        <taxon>Philodinidae</taxon>
        <taxon>Rotaria</taxon>
    </lineage>
</organism>
<dbReference type="EMBL" id="CAJOBE010006412">
    <property type="protein sequence ID" value="CAF4006161.1"/>
    <property type="molecule type" value="Genomic_DNA"/>
</dbReference>
<dbReference type="EMBL" id="CAJNOO010000463">
    <property type="protein sequence ID" value="CAF0950225.1"/>
    <property type="molecule type" value="Genomic_DNA"/>
</dbReference>
<dbReference type="Gene3D" id="1.20.58.80">
    <property type="entry name" value="Phosphotransferase system, lactose/cellobiose-type IIA subunit"/>
    <property type="match status" value="1"/>
</dbReference>
<dbReference type="SMART" id="SM00745">
    <property type="entry name" value="MIT"/>
    <property type="match status" value="1"/>
</dbReference>
<dbReference type="Proteomes" id="UP000663836">
    <property type="component" value="Unassembled WGS sequence"/>
</dbReference>
<accession>A0A813MK90</accession>